<reference evidence="3 5" key="2">
    <citation type="submission" date="2018-06" db="EMBL/GenBank/DDBJ databases">
        <authorList>
            <consortium name="Pathogen Informatics"/>
            <person name="Doyle S."/>
        </authorList>
    </citation>
    <scope>NUCLEOTIDE SEQUENCE [LARGE SCALE GENOMIC DNA]</scope>
    <source>
        <strain evidence="3 5">NCTC10293</strain>
    </source>
</reference>
<evidence type="ECO:0000256" key="1">
    <source>
        <dbReference type="SAM" id="SignalP"/>
    </source>
</evidence>
<evidence type="ECO:0000313" key="2">
    <source>
        <dbReference type="EMBL" id="OOR89916.1"/>
    </source>
</evidence>
<reference evidence="2 4" key="1">
    <citation type="submission" date="2017-02" db="EMBL/GenBank/DDBJ databases">
        <title>Draft genome sequence of Moraxella caviae CCUG 355 type strain.</title>
        <authorList>
            <person name="Engstrom-Jakobsson H."/>
            <person name="Salva-Serra F."/>
            <person name="Thorell K."/>
            <person name="Gonzales-Siles L."/>
            <person name="Karlsson R."/>
            <person name="Boulund F."/>
            <person name="Engstrand L."/>
            <person name="Moore E."/>
        </authorList>
    </citation>
    <scope>NUCLEOTIDE SEQUENCE [LARGE SCALE GENOMIC DNA]</scope>
    <source>
        <strain evidence="2 4">CCUG 355</strain>
    </source>
</reference>
<sequence>MKSAMFKSLVLATATVTMFAATPAFANNTAKINVVKRVYAGGDEMDNLYRNATGNLQKAMNSYYRNDWDIGCAEVASILHPQDYGSIKYSMQGSNVVRASFDGSSHHYFTLVKQGSGYKISNVRHGSDNMVSDIKRYC</sequence>
<organism evidence="2 4">
    <name type="scientific">Moraxella caviae</name>
    <dbReference type="NCBI Taxonomy" id="34060"/>
    <lineage>
        <taxon>Bacteria</taxon>
        <taxon>Pseudomonadati</taxon>
        <taxon>Pseudomonadota</taxon>
        <taxon>Gammaproteobacteria</taxon>
        <taxon>Moraxellales</taxon>
        <taxon>Moraxellaceae</taxon>
        <taxon>Moraxella</taxon>
    </lineage>
</organism>
<protein>
    <submittedName>
        <fullName evidence="2">Uncharacterized protein</fullName>
    </submittedName>
</protein>
<dbReference type="AlphaFoldDB" id="A0A1T0A2D0"/>
<dbReference type="RefSeq" id="WP_078276554.1">
    <property type="nucleotide sequence ID" value="NZ_CAACXO010000040.1"/>
</dbReference>
<accession>A0A1T0A2D0</accession>
<dbReference type="STRING" id="34060.B0181_05755"/>
<proteinExistence type="predicted"/>
<feature type="chain" id="PRO_5036026424" evidence="1">
    <location>
        <begin position="27"/>
        <end position="138"/>
    </location>
</feature>
<dbReference type="Proteomes" id="UP000255279">
    <property type="component" value="Unassembled WGS sequence"/>
</dbReference>
<name>A0A1T0A2D0_9GAMM</name>
<evidence type="ECO:0000313" key="4">
    <source>
        <dbReference type="Proteomes" id="UP000190435"/>
    </source>
</evidence>
<keyword evidence="4" id="KW-1185">Reference proteome</keyword>
<evidence type="ECO:0000313" key="5">
    <source>
        <dbReference type="Proteomes" id="UP000255279"/>
    </source>
</evidence>
<gene>
    <name evidence="2" type="ORF">B0181_05755</name>
    <name evidence="3" type="ORF">NCTC10293_01891</name>
</gene>
<dbReference type="Proteomes" id="UP000190435">
    <property type="component" value="Unassembled WGS sequence"/>
</dbReference>
<evidence type="ECO:0000313" key="3">
    <source>
        <dbReference type="EMBL" id="STZ14298.1"/>
    </source>
</evidence>
<dbReference type="EMBL" id="UGQE01000004">
    <property type="protein sequence ID" value="STZ14298.1"/>
    <property type="molecule type" value="Genomic_DNA"/>
</dbReference>
<keyword evidence="1" id="KW-0732">Signal</keyword>
<dbReference type="EMBL" id="MUXU01000035">
    <property type="protein sequence ID" value="OOR89916.1"/>
    <property type="molecule type" value="Genomic_DNA"/>
</dbReference>
<feature type="signal peptide" evidence="1">
    <location>
        <begin position="1"/>
        <end position="26"/>
    </location>
</feature>